<feature type="domain" description="M23ase beta-sheet core" evidence="3">
    <location>
        <begin position="300"/>
        <end position="388"/>
    </location>
</feature>
<evidence type="ECO:0000313" key="5">
    <source>
        <dbReference type="Proteomes" id="UP001596977"/>
    </source>
</evidence>
<reference evidence="5" key="1">
    <citation type="journal article" date="2019" name="Int. J. Syst. Evol. Microbiol.">
        <title>The Global Catalogue of Microorganisms (GCM) 10K type strain sequencing project: providing services to taxonomists for standard genome sequencing and annotation.</title>
        <authorList>
            <consortium name="The Broad Institute Genomics Platform"/>
            <consortium name="The Broad Institute Genome Sequencing Center for Infectious Disease"/>
            <person name="Wu L."/>
            <person name="Ma J."/>
        </authorList>
    </citation>
    <scope>NUCLEOTIDE SEQUENCE [LARGE SCALE GENOMIC DNA]</scope>
    <source>
        <strain evidence="5">CCUG 62982</strain>
    </source>
</reference>
<keyword evidence="4" id="KW-0378">Hydrolase</keyword>
<gene>
    <name evidence="4" type="ORF">ACFQ1E_03700</name>
</gene>
<dbReference type="SUPFAM" id="SSF51261">
    <property type="entry name" value="Duplicated hybrid motif"/>
    <property type="match status" value="1"/>
</dbReference>
<dbReference type="Gene3D" id="2.70.70.10">
    <property type="entry name" value="Glucose Permease (Domain IIA)"/>
    <property type="match status" value="1"/>
</dbReference>
<dbReference type="InterPro" id="IPR016047">
    <property type="entry name" value="M23ase_b-sheet_dom"/>
</dbReference>
<feature type="region of interest" description="Disordered" evidence="1">
    <location>
        <begin position="33"/>
        <end position="68"/>
    </location>
</feature>
<dbReference type="PANTHER" id="PTHR21666:SF270">
    <property type="entry name" value="MUREIN HYDROLASE ACTIVATOR ENVC"/>
    <property type="match status" value="1"/>
</dbReference>
<keyword evidence="5" id="KW-1185">Reference proteome</keyword>
<dbReference type="Pfam" id="PF01551">
    <property type="entry name" value="Peptidase_M23"/>
    <property type="match status" value="1"/>
</dbReference>
<dbReference type="Proteomes" id="UP001596977">
    <property type="component" value="Unassembled WGS sequence"/>
</dbReference>
<protein>
    <submittedName>
        <fullName evidence="4">Murein hydrolase activator EnvC family protein</fullName>
    </submittedName>
</protein>
<dbReference type="PANTHER" id="PTHR21666">
    <property type="entry name" value="PEPTIDASE-RELATED"/>
    <property type="match status" value="1"/>
</dbReference>
<proteinExistence type="predicted"/>
<feature type="compositionally biased region" description="Polar residues" evidence="1">
    <location>
        <begin position="42"/>
        <end position="53"/>
    </location>
</feature>
<feature type="compositionally biased region" description="Low complexity" evidence="1">
    <location>
        <begin position="54"/>
        <end position="68"/>
    </location>
</feature>
<evidence type="ECO:0000259" key="3">
    <source>
        <dbReference type="Pfam" id="PF01551"/>
    </source>
</evidence>
<comment type="caution">
    <text evidence="4">The sequence shown here is derived from an EMBL/GenBank/DDBJ whole genome shotgun (WGS) entry which is preliminary data.</text>
</comment>
<accession>A0ABW3H3I8</accession>
<organism evidence="4 5">
    <name type="scientific">Sphingomonas canadensis</name>
    <dbReference type="NCBI Taxonomy" id="1219257"/>
    <lineage>
        <taxon>Bacteria</taxon>
        <taxon>Pseudomonadati</taxon>
        <taxon>Pseudomonadota</taxon>
        <taxon>Alphaproteobacteria</taxon>
        <taxon>Sphingomonadales</taxon>
        <taxon>Sphingomonadaceae</taxon>
        <taxon>Sphingomonas</taxon>
    </lineage>
</organism>
<evidence type="ECO:0000256" key="1">
    <source>
        <dbReference type="SAM" id="MobiDB-lite"/>
    </source>
</evidence>
<dbReference type="InterPro" id="IPR011055">
    <property type="entry name" value="Dup_hybrid_motif"/>
</dbReference>
<name>A0ABW3H3I8_9SPHN</name>
<dbReference type="InterPro" id="IPR050570">
    <property type="entry name" value="Cell_wall_metabolism_enzyme"/>
</dbReference>
<evidence type="ECO:0000313" key="4">
    <source>
        <dbReference type="EMBL" id="MFD0945437.1"/>
    </source>
</evidence>
<feature type="signal peptide" evidence="2">
    <location>
        <begin position="1"/>
        <end position="24"/>
    </location>
</feature>
<dbReference type="CDD" id="cd12797">
    <property type="entry name" value="M23_peptidase"/>
    <property type="match status" value="1"/>
</dbReference>
<keyword evidence="2" id="KW-0732">Signal</keyword>
<dbReference type="EMBL" id="JBHTJG010000001">
    <property type="protein sequence ID" value="MFD0945437.1"/>
    <property type="molecule type" value="Genomic_DNA"/>
</dbReference>
<dbReference type="RefSeq" id="WP_264942322.1">
    <property type="nucleotide sequence ID" value="NZ_JAPDRA010000001.1"/>
</dbReference>
<feature type="chain" id="PRO_5047029971" evidence="2">
    <location>
        <begin position="25"/>
        <end position="394"/>
    </location>
</feature>
<evidence type="ECO:0000256" key="2">
    <source>
        <dbReference type="SAM" id="SignalP"/>
    </source>
</evidence>
<sequence length="394" mass="42072">MRHRRPIAAAMLIAILAAGPLVRAQVPSLSEQQDRLKRATERSQAAQAQSKALEQQAAGERDQAAQARAQEAAAAERIKAAEADILAARARIAIVDQMLARQRTRVAEQQGPILRLIAALQSMARRPSALALVQPGSTEDMVHVRAVLGTVMPVVEKRTADVRAELERVRKLRADAGAAVAALREARGRIEAERIALVRLEAEHRARSAELDRNAMTESDRAMALGEQARDIVEQLETMGEAAEVQGDLQALPGPLPRPPAPGEAAAGVMAKRTPPYRLPVAGQLVTGMGELSPTGVRARGLTLAAAAGAEAVAPAGGRVIYAQRFRDYGGVVIVDHGNGWTTLVTGLDAISVRRGDTVAQGAAIGRVPQAEQPRITVELRRRGRPMDITRLLD</sequence>
<dbReference type="GO" id="GO:0016787">
    <property type="term" value="F:hydrolase activity"/>
    <property type="evidence" value="ECO:0007669"/>
    <property type="project" value="UniProtKB-KW"/>
</dbReference>